<feature type="region of interest" description="Disordered" evidence="1">
    <location>
        <begin position="1"/>
        <end position="53"/>
    </location>
</feature>
<name>A0A455T8X4_9CHLR</name>
<protein>
    <submittedName>
        <fullName evidence="2">Uncharacterized protein</fullName>
    </submittedName>
</protein>
<sequence>MATAPQPLRGAREQSSRSCPRCRRRPGPNHTTYHLMPPSLIIPPHPPSSPWSQQLRRLLFYPEQAQKEARA</sequence>
<dbReference type="AlphaFoldDB" id="A0A455T8X4"/>
<evidence type="ECO:0000256" key="1">
    <source>
        <dbReference type="SAM" id="MobiDB-lite"/>
    </source>
</evidence>
<evidence type="ECO:0000313" key="2">
    <source>
        <dbReference type="EMBL" id="BBH95891.1"/>
    </source>
</evidence>
<feature type="compositionally biased region" description="Pro residues" evidence="1">
    <location>
        <begin position="40"/>
        <end position="49"/>
    </location>
</feature>
<organism evidence="2">
    <name type="scientific">Thermogemmatispora argillosa</name>
    <dbReference type="NCBI Taxonomy" id="2045280"/>
    <lineage>
        <taxon>Bacteria</taxon>
        <taxon>Bacillati</taxon>
        <taxon>Chloroflexota</taxon>
        <taxon>Ktedonobacteria</taxon>
        <taxon>Thermogemmatisporales</taxon>
        <taxon>Thermogemmatisporaceae</taxon>
        <taxon>Thermogemmatispora</taxon>
    </lineage>
</organism>
<proteinExistence type="predicted"/>
<reference evidence="2" key="1">
    <citation type="submission" date="2018-12" db="EMBL/GenBank/DDBJ databases">
        <title>Novel natural products biosynthetic potential of the class Ktedonobacteria.</title>
        <authorList>
            <person name="Zheng Y."/>
            <person name="Saitou A."/>
            <person name="Wang C.M."/>
            <person name="Toyoda A."/>
            <person name="Minakuchi Y."/>
            <person name="Sekiguchi Y."/>
            <person name="Ueda K."/>
            <person name="Takano H."/>
            <person name="Sakai Y."/>
            <person name="Yokota A."/>
            <person name="Yabe S."/>
        </authorList>
    </citation>
    <scope>NUCLEOTIDE SEQUENCE</scope>
    <source>
        <strain evidence="2">A3-2</strain>
    </source>
</reference>
<accession>A0A455T8X4</accession>
<gene>
    <name evidence="2" type="ORF">KTA_40900</name>
</gene>
<dbReference type="EMBL" id="AP019377">
    <property type="protein sequence ID" value="BBH95891.1"/>
    <property type="molecule type" value="Genomic_DNA"/>
</dbReference>